<protein>
    <submittedName>
        <fullName evidence="2">Uncharacterized protein</fullName>
    </submittedName>
</protein>
<reference evidence="2" key="1">
    <citation type="submission" date="2020-09" db="EMBL/GenBank/DDBJ databases">
        <title>Genome-Enabled Discovery of Anthraquinone Biosynthesis in Senna tora.</title>
        <authorList>
            <person name="Kang S.-H."/>
            <person name="Pandey R.P."/>
            <person name="Lee C.-M."/>
            <person name="Sim J.-S."/>
            <person name="Jeong J.-T."/>
            <person name="Choi B.-S."/>
            <person name="Jung M."/>
            <person name="Ginzburg D."/>
            <person name="Zhao K."/>
            <person name="Won S.Y."/>
            <person name="Oh T.-J."/>
            <person name="Yu Y."/>
            <person name="Kim N.-H."/>
            <person name="Lee O.R."/>
            <person name="Lee T.-H."/>
            <person name="Bashyal P."/>
            <person name="Kim T.-S."/>
            <person name="Lee W.-H."/>
            <person name="Kawkins C."/>
            <person name="Kim C.-K."/>
            <person name="Kim J.S."/>
            <person name="Ahn B.O."/>
            <person name="Rhee S.Y."/>
            <person name="Sohng J.K."/>
        </authorList>
    </citation>
    <scope>NUCLEOTIDE SEQUENCE</scope>
    <source>
        <tissue evidence="2">Leaf</tissue>
    </source>
</reference>
<gene>
    <name evidence="2" type="ORF">G2W53_021817</name>
</gene>
<comment type="caution">
    <text evidence="2">The sequence shown here is derived from an EMBL/GenBank/DDBJ whole genome shotgun (WGS) entry which is preliminary data.</text>
</comment>
<dbReference type="AlphaFoldDB" id="A0A834TK93"/>
<feature type="region of interest" description="Disordered" evidence="1">
    <location>
        <begin position="1"/>
        <end position="42"/>
    </location>
</feature>
<evidence type="ECO:0000313" key="2">
    <source>
        <dbReference type="EMBL" id="KAF7823673.1"/>
    </source>
</evidence>
<dbReference type="EMBL" id="JAAIUW010000007">
    <property type="protein sequence ID" value="KAF7823673.1"/>
    <property type="molecule type" value="Genomic_DNA"/>
</dbReference>
<dbReference type="Proteomes" id="UP000634136">
    <property type="component" value="Unassembled WGS sequence"/>
</dbReference>
<name>A0A834TK93_9FABA</name>
<proteinExistence type="predicted"/>
<sequence length="42" mass="4851">MSGERDRTCHPDSKRDAIEADSERKSMNATKGIRDSRARFLR</sequence>
<organism evidence="2 3">
    <name type="scientific">Senna tora</name>
    <dbReference type="NCBI Taxonomy" id="362788"/>
    <lineage>
        <taxon>Eukaryota</taxon>
        <taxon>Viridiplantae</taxon>
        <taxon>Streptophyta</taxon>
        <taxon>Embryophyta</taxon>
        <taxon>Tracheophyta</taxon>
        <taxon>Spermatophyta</taxon>
        <taxon>Magnoliopsida</taxon>
        <taxon>eudicotyledons</taxon>
        <taxon>Gunneridae</taxon>
        <taxon>Pentapetalae</taxon>
        <taxon>rosids</taxon>
        <taxon>fabids</taxon>
        <taxon>Fabales</taxon>
        <taxon>Fabaceae</taxon>
        <taxon>Caesalpinioideae</taxon>
        <taxon>Cassia clade</taxon>
        <taxon>Senna</taxon>
    </lineage>
</organism>
<evidence type="ECO:0000313" key="3">
    <source>
        <dbReference type="Proteomes" id="UP000634136"/>
    </source>
</evidence>
<accession>A0A834TK93</accession>
<keyword evidence="3" id="KW-1185">Reference proteome</keyword>
<evidence type="ECO:0000256" key="1">
    <source>
        <dbReference type="SAM" id="MobiDB-lite"/>
    </source>
</evidence>